<proteinExistence type="predicted"/>
<dbReference type="SUPFAM" id="SSF51445">
    <property type="entry name" value="(Trans)glycosidases"/>
    <property type="match status" value="1"/>
</dbReference>
<evidence type="ECO:0000313" key="2">
    <source>
        <dbReference type="Proteomes" id="UP001642406"/>
    </source>
</evidence>
<dbReference type="PANTHER" id="PTHR36183:SF2">
    <property type="entry name" value="BETA-GLUCURONIDASE C-TERMINAL DOMAIN-CONTAINING PROTEIN"/>
    <property type="match status" value="1"/>
</dbReference>
<reference evidence="1 2" key="1">
    <citation type="submission" date="2024-01" db="EMBL/GenBank/DDBJ databases">
        <authorList>
            <person name="Allen C."/>
            <person name="Tagirdzhanova G."/>
        </authorList>
    </citation>
    <scope>NUCLEOTIDE SEQUENCE [LARGE SCALE GENOMIC DNA]</scope>
</reference>
<evidence type="ECO:0000313" key="1">
    <source>
        <dbReference type="EMBL" id="CAK7237084.1"/>
    </source>
</evidence>
<protein>
    <submittedName>
        <fullName evidence="1">GTP-binding protein gtr2</fullName>
    </submittedName>
</protein>
<dbReference type="EMBL" id="CAWUHC010000174">
    <property type="protein sequence ID" value="CAK7237084.1"/>
    <property type="molecule type" value="Genomic_DNA"/>
</dbReference>
<dbReference type="PANTHER" id="PTHR36183">
    <property type="entry name" value="BETA-GLUCURONIDASE"/>
    <property type="match status" value="1"/>
</dbReference>
<gene>
    <name evidence="1" type="primary">GTR2_2</name>
    <name evidence="1" type="ORF">SBRCBS47491_009856</name>
</gene>
<name>A0ABP0CY59_9PEZI</name>
<dbReference type="InterPro" id="IPR052974">
    <property type="entry name" value="GH79_Enzymes"/>
</dbReference>
<dbReference type="Proteomes" id="UP001642406">
    <property type="component" value="Unassembled WGS sequence"/>
</dbReference>
<accession>A0ABP0CY59</accession>
<keyword evidence="2" id="KW-1185">Reference proteome</keyword>
<sequence>MPYIRVGGTSADHTYYNESQTVSVIESDFNANGIPSNVQVGPAWFEGFRNFPGTLWIFQVNMWNTTDNAVREAREVLETCRGNLLAFEIGNEPDIAALVGEVKTGTFTETQYVQKWLDLASAISSQVLEGNNYGLDEKNFFQALTFAAHNAYNYSV</sequence>
<comment type="caution">
    <text evidence="1">The sequence shown here is derived from an EMBL/GenBank/DDBJ whole genome shotgun (WGS) entry which is preliminary data.</text>
</comment>
<organism evidence="1 2">
    <name type="scientific">Sporothrix bragantina</name>
    <dbReference type="NCBI Taxonomy" id="671064"/>
    <lineage>
        <taxon>Eukaryota</taxon>
        <taxon>Fungi</taxon>
        <taxon>Dikarya</taxon>
        <taxon>Ascomycota</taxon>
        <taxon>Pezizomycotina</taxon>
        <taxon>Sordariomycetes</taxon>
        <taxon>Sordariomycetidae</taxon>
        <taxon>Ophiostomatales</taxon>
        <taxon>Ophiostomataceae</taxon>
        <taxon>Sporothrix</taxon>
    </lineage>
</organism>
<dbReference type="Gene3D" id="3.20.20.80">
    <property type="entry name" value="Glycosidases"/>
    <property type="match status" value="1"/>
</dbReference>
<dbReference type="InterPro" id="IPR017853">
    <property type="entry name" value="GH"/>
</dbReference>